<accession>A0A0M3JM24</accession>
<evidence type="ECO:0000313" key="3">
    <source>
        <dbReference type="WBParaSite" id="ASIM_0000870601-mRNA-1"/>
    </source>
</evidence>
<proteinExistence type="predicted"/>
<dbReference type="WBParaSite" id="ASIM_0000870601-mRNA-1">
    <property type="protein sequence ID" value="ASIM_0000870601-mRNA-1"/>
    <property type="gene ID" value="ASIM_0000870601"/>
</dbReference>
<organism evidence="3">
    <name type="scientific">Anisakis simplex</name>
    <name type="common">Herring worm</name>
    <dbReference type="NCBI Taxonomy" id="6269"/>
    <lineage>
        <taxon>Eukaryota</taxon>
        <taxon>Metazoa</taxon>
        <taxon>Ecdysozoa</taxon>
        <taxon>Nematoda</taxon>
        <taxon>Chromadorea</taxon>
        <taxon>Rhabditida</taxon>
        <taxon>Spirurina</taxon>
        <taxon>Ascaridomorpha</taxon>
        <taxon>Ascaridoidea</taxon>
        <taxon>Anisakidae</taxon>
        <taxon>Anisakis</taxon>
        <taxon>Anisakis simplex complex</taxon>
    </lineage>
</organism>
<protein>
    <submittedName>
        <fullName evidence="3">RING-type domain-containing protein</fullName>
    </submittedName>
</protein>
<evidence type="ECO:0000313" key="1">
    <source>
        <dbReference type="EMBL" id="VDK32128.1"/>
    </source>
</evidence>
<name>A0A0M3JM24_ANISI</name>
<dbReference type="SUPFAM" id="SSF57850">
    <property type="entry name" value="RING/U-box"/>
    <property type="match status" value="1"/>
</dbReference>
<keyword evidence="2" id="KW-1185">Reference proteome</keyword>
<gene>
    <name evidence="1" type="ORF">ASIM_LOCUS8460</name>
</gene>
<reference evidence="1 2" key="2">
    <citation type="submission" date="2018-11" db="EMBL/GenBank/DDBJ databases">
        <authorList>
            <consortium name="Pathogen Informatics"/>
        </authorList>
    </citation>
    <scope>NUCLEOTIDE SEQUENCE [LARGE SCALE GENOMIC DNA]</scope>
</reference>
<dbReference type="AlphaFoldDB" id="A0A0M3JM24"/>
<sequence length="129" mass="14186">MKWNIKFDGNNQISERDSLGQYSKSDYVAAAVVEGNNGGGASESINVNQSLSIINSSDAISNAQQQHQQQQTIRRIAQLCSQAGSTSGLKKMRECPLCFIRQPAGNFPKLTCCNHRSCRSCLVQVIFFI</sequence>
<evidence type="ECO:0000313" key="2">
    <source>
        <dbReference type="Proteomes" id="UP000267096"/>
    </source>
</evidence>
<dbReference type="Proteomes" id="UP000267096">
    <property type="component" value="Unassembled WGS sequence"/>
</dbReference>
<dbReference type="EMBL" id="UYRR01023029">
    <property type="protein sequence ID" value="VDK32128.1"/>
    <property type="molecule type" value="Genomic_DNA"/>
</dbReference>
<reference evidence="3" key="1">
    <citation type="submission" date="2017-02" db="UniProtKB">
        <authorList>
            <consortium name="WormBaseParasite"/>
        </authorList>
    </citation>
    <scope>IDENTIFICATION</scope>
</reference>